<name>A0A3M7RFY2_BRAPC</name>
<dbReference type="Proteomes" id="UP000276133">
    <property type="component" value="Unassembled WGS sequence"/>
</dbReference>
<accession>A0A3M7RFY2</accession>
<protein>
    <submittedName>
        <fullName evidence="1">Uncharacterized protein</fullName>
    </submittedName>
</protein>
<keyword evidence="2" id="KW-1185">Reference proteome</keyword>
<dbReference type="EMBL" id="REGN01003441">
    <property type="protein sequence ID" value="RNA22483.1"/>
    <property type="molecule type" value="Genomic_DNA"/>
</dbReference>
<evidence type="ECO:0000313" key="1">
    <source>
        <dbReference type="EMBL" id="RNA22483.1"/>
    </source>
</evidence>
<gene>
    <name evidence="1" type="ORF">BpHYR1_005226</name>
</gene>
<dbReference type="AlphaFoldDB" id="A0A3M7RFY2"/>
<organism evidence="1 2">
    <name type="scientific">Brachionus plicatilis</name>
    <name type="common">Marine rotifer</name>
    <name type="synonym">Brachionus muelleri</name>
    <dbReference type="NCBI Taxonomy" id="10195"/>
    <lineage>
        <taxon>Eukaryota</taxon>
        <taxon>Metazoa</taxon>
        <taxon>Spiralia</taxon>
        <taxon>Gnathifera</taxon>
        <taxon>Rotifera</taxon>
        <taxon>Eurotatoria</taxon>
        <taxon>Monogononta</taxon>
        <taxon>Pseudotrocha</taxon>
        <taxon>Ploima</taxon>
        <taxon>Brachionidae</taxon>
        <taxon>Brachionus</taxon>
    </lineage>
</organism>
<sequence>MMKFSIIPKLNFFYHSLLFNRINTTRKNFTHLLEIDVLNRLSLCTIILKIDFLFKYIMLKRSTTLFDLLLNSSFGAME</sequence>
<proteinExistence type="predicted"/>
<reference evidence="1 2" key="1">
    <citation type="journal article" date="2018" name="Sci. Rep.">
        <title>Genomic signatures of local adaptation to the degree of environmental predictability in rotifers.</title>
        <authorList>
            <person name="Franch-Gras L."/>
            <person name="Hahn C."/>
            <person name="Garcia-Roger E.M."/>
            <person name="Carmona M.J."/>
            <person name="Serra M."/>
            <person name="Gomez A."/>
        </authorList>
    </citation>
    <scope>NUCLEOTIDE SEQUENCE [LARGE SCALE GENOMIC DNA]</scope>
    <source>
        <strain evidence="1">HYR1</strain>
    </source>
</reference>
<evidence type="ECO:0000313" key="2">
    <source>
        <dbReference type="Proteomes" id="UP000276133"/>
    </source>
</evidence>
<comment type="caution">
    <text evidence="1">The sequence shown here is derived from an EMBL/GenBank/DDBJ whole genome shotgun (WGS) entry which is preliminary data.</text>
</comment>